<reference evidence="1" key="1">
    <citation type="submission" date="2023-06" db="EMBL/GenBank/DDBJ databases">
        <title>Genomic analysis of the entomopathogenic nematode Steinernema hermaphroditum.</title>
        <authorList>
            <person name="Schwarz E.M."/>
            <person name="Heppert J.K."/>
            <person name="Baniya A."/>
            <person name="Schwartz H.T."/>
            <person name="Tan C.-H."/>
            <person name="Antoshechkin I."/>
            <person name="Sternberg P.W."/>
            <person name="Goodrich-Blair H."/>
            <person name="Dillman A.R."/>
        </authorList>
    </citation>
    <scope>NUCLEOTIDE SEQUENCE</scope>
    <source>
        <strain evidence="1">PS9179</strain>
        <tissue evidence="1">Whole animal</tissue>
    </source>
</reference>
<proteinExistence type="predicted"/>
<evidence type="ECO:0000313" key="1">
    <source>
        <dbReference type="EMBL" id="KAK0394422.1"/>
    </source>
</evidence>
<organism evidence="1 2">
    <name type="scientific">Steinernema hermaphroditum</name>
    <dbReference type="NCBI Taxonomy" id="289476"/>
    <lineage>
        <taxon>Eukaryota</taxon>
        <taxon>Metazoa</taxon>
        <taxon>Ecdysozoa</taxon>
        <taxon>Nematoda</taxon>
        <taxon>Chromadorea</taxon>
        <taxon>Rhabditida</taxon>
        <taxon>Tylenchina</taxon>
        <taxon>Panagrolaimomorpha</taxon>
        <taxon>Strongyloidoidea</taxon>
        <taxon>Steinernematidae</taxon>
        <taxon>Steinernema</taxon>
    </lineage>
</organism>
<accession>A0AA39GYG2</accession>
<name>A0AA39GYG2_9BILA</name>
<gene>
    <name evidence="1" type="ORF">QR680_000725</name>
</gene>
<keyword evidence="2" id="KW-1185">Reference proteome</keyword>
<dbReference type="Proteomes" id="UP001175271">
    <property type="component" value="Unassembled WGS sequence"/>
</dbReference>
<protein>
    <submittedName>
        <fullName evidence="1">Uncharacterized protein</fullName>
    </submittedName>
</protein>
<evidence type="ECO:0000313" key="2">
    <source>
        <dbReference type="Proteomes" id="UP001175271"/>
    </source>
</evidence>
<comment type="caution">
    <text evidence="1">The sequence shown here is derived from an EMBL/GenBank/DDBJ whole genome shotgun (WGS) entry which is preliminary data.</text>
</comment>
<sequence>MVEDVTVPDPETADRNPPAVVLVVAPIKSICVTFPCQRPTMWPFSHNHYAMPTSQAYPSMHSIRNTAEFDPSLSRVYSSHTTHLSHCSP</sequence>
<dbReference type="AlphaFoldDB" id="A0AA39GYG2"/>
<dbReference type="EMBL" id="JAUCMV010000005">
    <property type="protein sequence ID" value="KAK0394422.1"/>
    <property type="molecule type" value="Genomic_DNA"/>
</dbReference>